<reference evidence="1" key="1">
    <citation type="journal article" date="2014" name="Front. Microbiol.">
        <title>High frequency of phylogenetically diverse reductive dehalogenase-homologous genes in deep subseafloor sedimentary metagenomes.</title>
        <authorList>
            <person name="Kawai M."/>
            <person name="Futagami T."/>
            <person name="Toyoda A."/>
            <person name="Takaki Y."/>
            <person name="Nishi S."/>
            <person name="Hori S."/>
            <person name="Arai W."/>
            <person name="Tsubouchi T."/>
            <person name="Morono Y."/>
            <person name="Uchiyama I."/>
            <person name="Ito T."/>
            <person name="Fujiyama A."/>
            <person name="Inagaki F."/>
            <person name="Takami H."/>
        </authorList>
    </citation>
    <scope>NUCLEOTIDE SEQUENCE</scope>
    <source>
        <strain evidence="1">Expedition CK06-06</strain>
    </source>
</reference>
<dbReference type="Gene3D" id="3.90.1150.10">
    <property type="entry name" value="Aspartate Aminotransferase, domain 1"/>
    <property type="match status" value="1"/>
</dbReference>
<dbReference type="AlphaFoldDB" id="X0YX46"/>
<dbReference type="InterPro" id="IPR015422">
    <property type="entry name" value="PyrdxlP-dep_Trfase_small"/>
</dbReference>
<name>X0YX46_9ZZZZ</name>
<sequence length="71" mass="8508">MAAEGIGINPHYKYVVSEWKWTRKYVKSKEISPNAIDFRNRTFNILFNERFTDEDIKDIIKSILKVETHYV</sequence>
<dbReference type="EMBL" id="BART01007667">
    <property type="protein sequence ID" value="GAG61444.1"/>
    <property type="molecule type" value="Genomic_DNA"/>
</dbReference>
<evidence type="ECO:0000313" key="1">
    <source>
        <dbReference type="EMBL" id="GAG61444.1"/>
    </source>
</evidence>
<comment type="caution">
    <text evidence="1">The sequence shown here is derived from an EMBL/GenBank/DDBJ whole genome shotgun (WGS) entry which is preliminary data.</text>
</comment>
<organism evidence="1">
    <name type="scientific">marine sediment metagenome</name>
    <dbReference type="NCBI Taxonomy" id="412755"/>
    <lineage>
        <taxon>unclassified sequences</taxon>
        <taxon>metagenomes</taxon>
        <taxon>ecological metagenomes</taxon>
    </lineage>
</organism>
<accession>X0YX46</accession>
<gene>
    <name evidence="1" type="ORF">S01H4_17411</name>
</gene>
<proteinExistence type="predicted"/>
<protein>
    <submittedName>
        <fullName evidence="1">Uncharacterized protein</fullName>
    </submittedName>
</protein>